<gene>
    <name evidence="1" type="ORF">HPB48_019007</name>
</gene>
<dbReference type="AlphaFoldDB" id="A0A9J6GHQ3"/>
<proteinExistence type="predicted"/>
<name>A0A9J6GHQ3_HAELO</name>
<protein>
    <submittedName>
        <fullName evidence="1">Uncharacterized protein</fullName>
    </submittedName>
</protein>
<evidence type="ECO:0000313" key="1">
    <source>
        <dbReference type="EMBL" id="KAH9374981.1"/>
    </source>
</evidence>
<accession>A0A9J6GHQ3</accession>
<dbReference type="VEuPathDB" id="VectorBase:HLOH_043618"/>
<dbReference type="Proteomes" id="UP000821853">
    <property type="component" value="Chromosome 5"/>
</dbReference>
<reference evidence="1 2" key="1">
    <citation type="journal article" date="2020" name="Cell">
        <title>Large-Scale Comparative Analyses of Tick Genomes Elucidate Their Genetic Diversity and Vector Capacities.</title>
        <authorList>
            <consortium name="Tick Genome and Microbiome Consortium (TIGMIC)"/>
            <person name="Jia N."/>
            <person name="Wang J."/>
            <person name="Shi W."/>
            <person name="Du L."/>
            <person name="Sun Y."/>
            <person name="Zhan W."/>
            <person name="Jiang J.F."/>
            <person name="Wang Q."/>
            <person name="Zhang B."/>
            <person name="Ji P."/>
            <person name="Bell-Sakyi L."/>
            <person name="Cui X.M."/>
            <person name="Yuan T.T."/>
            <person name="Jiang B.G."/>
            <person name="Yang W.F."/>
            <person name="Lam T.T."/>
            <person name="Chang Q.C."/>
            <person name="Ding S.J."/>
            <person name="Wang X.J."/>
            <person name="Zhu J.G."/>
            <person name="Ruan X.D."/>
            <person name="Zhao L."/>
            <person name="Wei J.T."/>
            <person name="Ye R.Z."/>
            <person name="Que T.C."/>
            <person name="Du C.H."/>
            <person name="Zhou Y.H."/>
            <person name="Cheng J.X."/>
            <person name="Dai P.F."/>
            <person name="Guo W.B."/>
            <person name="Han X.H."/>
            <person name="Huang E.J."/>
            <person name="Li L.F."/>
            <person name="Wei W."/>
            <person name="Gao Y.C."/>
            <person name="Liu J.Z."/>
            <person name="Shao H.Z."/>
            <person name="Wang X."/>
            <person name="Wang C.C."/>
            <person name="Yang T.C."/>
            <person name="Huo Q.B."/>
            <person name="Li W."/>
            <person name="Chen H.Y."/>
            <person name="Chen S.E."/>
            <person name="Zhou L.G."/>
            <person name="Ni X.B."/>
            <person name="Tian J.H."/>
            <person name="Sheng Y."/>
            <person name="Liu T."/>
            <person name="Pan Y.S."/>
            <person name="Xia L.Y."/>
            <person name="Li J."/>
            <person name="Zhao F."/>
            <person name="Cao W.C."/>
        </authorList>
    </citation>
    <scope>NUCLEOTIDE SEQUENCE [LARGE SCALE GENOMIC DNA]</scope>
    <source>
        <strain evidence="1">HaeL-2018</strain>
    </source>
</reference>
<dbReference type="EMBL" id="JABSTR010000007">
    <property type="protein sequence ID" value="KAH9374981.1"/>
    <property type="molecule type" value="Genomic_DNA"/>
</dbReference>
<comment type="caution">
    <text evidence="1">The sequence shown here is derived from an EMBL/GenBank/DDBJ whole genome shotgun (WGS) entry which is preliminary data.</text>
</comment>
<dbReference type="OMA" id="CAIDENH"/>
<keyword evidence="2" id="KW-1185">Reference proteome</keyword>
<evidence type="ECO:0000313" key="2">
    <source>
        <dbReference type="Proteomes" id="UP000821853"/>
    </source>
</evidence>
<dbReference type="OrthoDB" id="6505335at2759"/>
<sequence>MPLLHHSTAAALRYLVLRGRMDKEALTTAFFLEQVFRWFTLMTSRSIKTALSDLSAQRADEAKSFLEDFIAMFSGLTVVDKDGKDPWKPVQTGAVLSTLSALALRALYITKHGFRFLMLSRLTQDALENLFSTIRFRTPIPRAREFKSTFRVIALAQFSQPSRHGSYQVDDSQYLLEFVRDKKELARDCTDDVVDVGDDEIVELCQEEQDSLMYFSGYIAYAVIQKHSLCPLCKACLVDKDKEVPELVALKCYTKHGRNPLKVPSGPLVQLLEDCERLFRVNEDRLLNSKCTLESLKKFVKEKVRSFKNFPVCHSVAEKATAHFFLCRLRFAVKQRNVYLLDKMRQSGKCGSKSVGMRVLAQNVT</sequence>
<organism evidence="1 2">
    <name type="scientific">Haemaphysalis longicornis</name>
    <name type="common">Bush tick</name>
    <dbReference type="NCBI Taxonomy" id="44386"/>
    <lineage>
        <taxon>Eukaryota</taxon>
        <taxon>Metazoa</taxon>
        <taxon>Ecdysozoa</taxon>
        <taxon>Arthropoda</taxon>
        <taxon>Chelicerata</taxon>
        <taxon>Arachnida</taxon>
        <taxon>Acari</taxon>
        <taxon>Parasitiformes</taxon>
        <taxon>Ixodida</taxon>
        <taxon>Ixodoidea</taxon>
        <taxon>Ixodidae</taxon>
        <taxon>Haemaphysalinae</taxon>
        <taxon>Haemaphysalis</taxon>
    </lineage>
</organism>